<dbReference type="GeneID" id="87955966"/>
<evidence type="ECO:0000256" key="1">
    <source>
        <dbReference type="SAM" id="MobiDB-lite"/>
    </source>
</evidence>
<protein>
    <recommendedName>
        <fullName evidence="4">AP2/ERF domain-containing protein</fullName>
    </recommendedName>
</protein>
<dbReference type="Proteomes" id="UP001329825">
    <property type="component" value="Chromosome 5"/>
</dbReference>
<feature type="compositionally biased region" description="Basic and acidic residues" evidence="1">
    <location>
        <begin position="27"/>
        <end position="41"/>
    </location>
</feature>
<dbReference type="RefSeq" id="XP_062791612.1">
    <property type="nucleotide sequence ID" value="XM_062935561.1"/>
</dbReference>
<proteinExistence type="predicted"/>
<feature type="region of interest" description="Disordered" evidence="1">
    <location>
        <begin position="25"/>
        <end position="54"/>
    </location>
</feature>
<feature type="compositionally biased region" description="Basic and acidic residues" evidence="1">
    <location>
        <begin position="159"/>
        <end position="168"/>
    </location>
</feature>
<evidence type="ECO:0008006" key="4">
    <source>
        <dbReference type="Google" id="ProtNLM"/>
    </source>
</evidence>
<name>A0ABZ1CZX6_9TREE</name>
<accession>A0ABZ1CZX6</accession>
<feature type="region of interest" description="Disordered" evidence="1">
    <location>
        <begin position="159"/>
        <end position="181"/>
    </location>
</feature>
<sequence length="181" mass="20057">MEPEKLTSINNCVTHHYDDGNYVGMVDPEKDSTAFSKENEPAKGSPTDSRSSGLSTQILPIEIYSFGKPRGYAVYRWNDSDSRYGKTYTKADAIAADELMSRAGFSRVKDTVQISLNPMDPEQFPSINNSITHHYYDGDYLAKMDPGKGSTTFSNVIKSPEELSETNRDFTPSAAFPSTAE</sequence>
<reference evidence="2 3" key="1">
    <citation type="submission" date="2024-01" db="EMBL/GenBank/DDBJ databases">
        <title>Comparative genomics of Cryptococcus and Kwoniella reveals pathogenesis evolution and contrasting modes of karyotype evolution via chromosome fusion or intercentromeric recombination.</title>
        <authorList>
            <person name="Coelho M.A."/>
            <person name="David-Palma M."/>
            <person name="Shea T."/>
            <person name="Bowers K."/>
            <person name="McGinley-Smith S."/>
            <person name="Mohammad A.W."/>
            <person name="Gnirke A."/>
            <person name="Yurkov A.M."/>
            <person name="Nowrousian M."/>
            <person name="Sun S."/>
            <person name="Cuomo C.A."/>
            <person name="Heitman J."/>
        </authorList>
    </citation>
    <scope>NUCLEOTIDE SEQUENCE [LARGE SCALE GENOMIC DNA]</scope>
    <source>
        <strain evidence="2">CBS 11374</strain>
    </source>
</reference>
<dbReference type="EMBL" id="CP141885">
    <property type="protein sequence ID" value="WRT66872.1"/>
    <property type="molecule type" value="Genomic_DNA"/>
</dbReference>
<keyword evidence="3" id="KW-1185">Reference proteome</keyword>
<evidence type="ECO:0000313" key="2">
    <source>
        <dbReference type="EMBL" id="WRT66872.1"/>
    </source>
</evidence>
<organism evidence="2 3">
    <name type="scientific">Kwoniella shivajii</name>
    <dbReference type="NCBI Taxonomy" id="564305"/>
    <lineage>
        <taxon>Eukaryota</taxon>
        <taxon>Fungi</taxon>
        <taxon>Dikarya</taxon>
        <taxon>Basidiomycota</taxon>
        <taxon>Agaricomycotina</taxon>
        <taxon>Tremellomycetes</taxon>
        <taxon>Tremellales</taxon>
        <taxon>Cryptococcaceae</taxon>
        <taxon>Kwoniella</taxon>
    </lineage>
</organism>
<gene>
    <name evidence="2" type="ORF">IL334_003835</name>
</gene>
<evidence type="ECO:0000313" key="3">
    <source>
        <dbReference type="Proteomes" id="UP001329825"/>
    </source>
</evidence>